<gene>
    <name evidence="2" type="ORF">M5I08_18040</name>
</gene>
<evidence type="ECO:0008006" key="4">
    <source>
        <dbReference type="Google" id="ProtNLM"/>
    </source>
</evidence>
<protein>
    <recommendedName>
        <fullName evidence="4">Amphi-Trp domain-containing protein</fullName>
    </recommendedName>
</protein>
<evidence type="ECO:0000256" key="1">
    <source>
        <dbReference type="SAM" id="MobiDB-lite"/>
    </source>
</evidence>
<feature type="compositionally biased region" description="Acidic residues" evidence="1">
    <location>
        <begin position="63"/>
        <end position="79"/>
    </location>
</feature>
<dbReference type="EMBL" id="CP097320">
    <property type="protein sequence ID" value="UQX10095.1"/>
    <property type="molecule type" value="Genomic_DNA"/>
</dbReference>
<keyword evidence="3" id="KW-1185">Reference proteome</keyword>
<name>A0ABY4QJD7_9MYCO</name>
<organism evidence="2 3">
    <name type="scientific">Candidatus Mycobacterium methanotrophicum</name>
    <dbReference type="NCBI Taxonomy" id="2943498"/>
    <lineage>
        <taxon>Bacteria</taxon>
        <taxon>Bacillati</taxon>
        <taxon>Actinomycetota</taxon>
        <taxon>Actinomycetes</taxon>
        <taxon>Mycobacteriales</taxon>
        <taxon>Mycobacteriaceae</taxon>
        <taxon>Mycobacterium</taxon>
    </lineage>
</organism>
<evidence type="ECO:0000313" key="2">
    <source>
        <dbReference type="EMBL" id="UQX10095.1"/>
    </source>
</evidence>
<accession>A0ABY4QJD7</accession>
<sequence>MAMYQGRALADINLTGVALAEALEAFICRRDPTLENVQVRRATPTGDVEMRVQPHKRWYEVVFETDDNPEDDEDDDDDTFEARRKAKEKAKAAAKAQVKTWPPANSMMLPPDPDEEQRRR</sequence>
<reference evidence="2" key="1">
    <citation type="submission" date="2022-05" db="EMBL/GenBank/DDBJ databases">
        <title>A methanotrophic Mycobacterium dominates a cave microbial ecosystem.</title>
        <authorList>
            <person name="Van Spanning R.J.M."/>
            <person name="Guan Q."/>
            <person name="Melkonian C."/>
            <person name="Gallant J."/>
            <person name="Polerecky L."/>
            <person name="Flot J.-F."/>
            <person name="Brandt B.W."/>
            <person name="Braster M."/>
            <person name="Iturbe Espinoza P."/>
            <person name="Aerts J."/>
            <person name="Meima-Franke M."/>
            <person name="Piersma S.R."/>
            <person name="Bunduc C."/>
            <person name="Ummels R."/>
            <person name="Pain A."/>
            <person name="Fleming E.J."/>
            <person name="van der Wel N."/>
            <person name="Gherman V.D."/>
            <person name="Sarbu S.M."/>
            <person name="Bodelier P.L.E."/>
            <person name="Bitter W."/>
        </authorList>
    </citation>
    <scope>NUCLEOTIDE SEQUENCE</scope>
    <source>
        <strain evidence="2">Sulfur Cave</strain>
    </source>
</reference>
<proteinExistence type="predicted"/>
<dbReference type="RefSeq" id="WP_219068654.1">
    <property type="nucleotide sequence ID" value="NZ_CAJUXY010000041.1"/>
</dbReference>
<evidence type="ECO:0000313" key="3">
    <source>
        <dbReference type="Proteomes" id="UP001056610"/>
    </source>
</evidence>
<dbReference type="Proteomes" id="UP001056610">
    <property type="component" value="Chromosome"/>
</dbReference>
<feature type="region of interest" description="Disordered" evidence="1">
    <location>
        <begin position="63"/>
        <end position="120"/>
    </location>
</feature>